<dbReference type="Proteomes" id="UP000813385">
    <property type="component" value="Unassembled WGS sequence"/>
</dbReference>
<dbReference type="GO" id="GO:0008194">
    <property type="term" value="F:UDP-glycosyltransferase activity"/>
    <property type="evidence" value="ECO:0007669"/>
    <property type="project" value="InterPro"/>
</dbReference>
<dbReference type="InterPro" id="IPR002213">
    <property type="entry name" value="UDP_glucos_trans"/>
</dbReference>
<dbReference type="PANTHER" id="PTHR48043:SF145">
    <property type="entry name" value="FI06409P-RELATED"/>
    <property type="match status" value="1"/>
</dbReference>
<evidence type="ECO:0000256" key="2">
    <source>
        <dbReference type="ARBA" id="ARBA00022679"/>
    </source>
</evidence>
<proteinExistence type="predicted"/>
<keyword evidence="1" id="KW-0328">Glycosyltransferase</keyword>
<protein>
    <submittedName>
        <fullName evidence="3">UDP-glucosyl transferase family protein</fullName>
    </submittedName>
</protein>
<keyword evidence="4" id="KW-1185">Reference proteome</keyword>
<dbReference type="Pfam" id="PF00201">
    <property type="entry name" value="UDPGT"/>
    <property type="match status" value="1"/>
</dbReference>
<accession>A0A8K0X3K1</accession>
<dbReference type="CDD" id="cd03784">
    <property type="entry name" value="GT1_Gtf-like"/>
    <property type="match status" value="1"/>
</dbReference>
<reference evidence="3" key="1">
    <citation type="journal article" date="2021" name="Nat. Commun.">
        <title>Genetic determinants of endophytism in the Arabidopsis root mycobiome.</title>
        <authorList>
            <person name="Mesny F."/>
            <person name="Miyauchi S."/>
            <person name="Thiergart T."/>
            <person name="Pickel B."/>
            <person name="Atanasova L."/>
            <person name="Karlsson M."/>
            <person name="Huettel B."/>
            <person name="Barry K.W."/>
            <person name="Haridas S."/>
            <person name="Chen C."/>
            <person name="Bauer D."/>
            <person name="Andreopoulos W."/>
            <person name="Pangilinan J."/>
            <person name="LaButti K."/>
            <person name="Riley R."/>
            <person name="Lipzen A."/>
            <person name="Clum A."/>
            <person name="Drula E."/>
            <person name="Henrissat B."/>
            <person name="Kohler A."/>
            <person name="Grigoriev I.V."/>
            <person name="Martin F.M."/>
            <person name="Hacquard S."/>
        </authorList>
    </citation>
    <scope>NUCLEOTIDE SEQUENCE</scope>
    <source>
        <strain evidence="3">MPI-CAGE-AT-0016</strain>
    </source>
</reference>
<evidence type="ECO:0000313" key="4">
    <source>
        <dbReference type="Proteomes" id="UP000813385"/>
    </source>
</evidence>
<dbReference type="PANTHER" id="PTHR48043">
    <property type="entry name" value="EG:EG0003.4 PROTEIN-RELATED"/>
    <property type="match status" value="1"/>
</dbReference>
<dbReference type="OrthoDB" id="5835829at2759"/>
<dbReference type="AlphaFoldDB" id="A0A8K0X3K1"/>
<dbReference type="Gene3D" id="3.40.50.2000">
    <property type="entry name" value="Glycogen Phosphorylase B"/>
    <property type="match status" value="2"/>
</dbReference>
<comment type="caution">
    <text evidence="3">The sequence shown here is derived from an EMBL/GenBank/DDBJ whole genome shotgun (WGS) entry which is preliminary data.</text>
</comment>
<dbReference type="SUPFAM" id="SSF53756">
    <property type="entry name" value="UDP-Glycosyltransferase/glycogen phosphorylase"/>
    <property type="match status" value="1"/>
</dbReference>
<dbReference type="InterPro" id="IPR050271">
    <property type="entry name" value="UDP-glycosyltransferase"/>
</dbReference>
<evidence type="ECO:0000313" key="3">
    <source>
        <dbReference type="EMBL" id="KAH7362787.1"/>
    </source>
</evidence>
<dbReference type="EMBL" id="JAGPXD010000003">
    <property type="protein sequence ID" value="KAH7362787.1"/>
    <property type="molecule type" value="Genomic_DNA"/>
</dbReference>
<name>A0A8K0X3K1_9PEZI</name>
<keyword evidence="2 3" id="KW-0808">Transferase</keyword>
<evidence type="ECO:0000256" key="1">
    <source>
        <dbReference type="ARBA" id="ARBA00022676"/>
    </source>
</evidence>
<organism evidence="3 4">
    <name type="scientific">Plectosphaerella cucumerina</name>
    <dbReference type="NCBI Taxonomy" id="40658"/>
    <lineage>
        <taxon>Eukaryota</taxon>
        <taxon>Fungi</taxon>
        <taxon>Dikarya</taxon>
        <taxon>Ascomycota</taxon>
        <taxon>Pezizomycotina</taxon>
        <taxon>Sordariomycetes</taxon>
        <taxon>Hypocreomycetidae</taxon>
        <taxon>Glomerellales</taxon>
        <taxon>Plectosphaerellaceae</taxon>
        <taxon>Plectosphaerella</taxon>
    </lineage>
</organism>
<gene>
    <name evidence="3" type="ORF">B0T11DRAFT_256285</name>
</gene>
<sequence>MSIESKESEQKTILLVSANGGFTHAAPVLELGRILAARGHRVEFATHHGQENWVESPSYSFLSGVHTMGAAMDAADEESHYLDLQETDIRTDFARYFEPMFRIQAFWVSDFKHLMRIVKTLKPDMIVADAFVDIAVRDIQIQIGIPVATVWSQMPYGMLSASYIPGLPGLQTEALTSEHASLWTRIRAALRPLRAAIPAVRYLQFLSRMREENGIRYALPMRNKPNNLVLVNSFWGLETPKDVPPLVAAIGPILADEFPPLTEQLETFYQSHRRVVYVAFGTHVRVHTTDLEKFVIALSQLLGEGMVDGVIWASANAQSLLFDPHRRLPGHKHSFGDLVSNMSSSWLFTPFAPQRAILDRAETGLYITHGGGSSINEALFHRKPMLCLGFFADQPLNGLRVEEAGVGLRLDKAKLSAAEIYEKARRILNDESGSIAQDLQRMKHIARVSARKKEYGADLIEEVMYDWKFCQLAPGKKGRRRPMHLQTADERMSVWRANNWDLKCICLLSVAGLVGGVYYASVWIEKHL</sequence>